<dbReference type="OrthoDB" id="340531at2"/>
<protein>
    <submittedName>
        <fullName evidence="4">Iron dicitrate transport regulator FecR</fullName>
    </submittedName>
</protein>
<feature type="transmembrane region" description="Helical" evidence="2">
    <location>
        <begin position="12"/>
        <end position="30"/>
    </location>
</feature>
<keyword evidence="2" id="KW-0472">Membrane</keyword>
<keyword evidence="5" id="KW-1185">Reference proteome</keyword>
<evidence type="ECO:0000313" key="5">
    <source>
        <dbReference type="Proteomes" id="UP000094197"/>
    </source>
</evidence>
<sequence length="426" mass="46733">MTKERFLSGDRAILVLLIFNIVLFTAVFLYDYTRYGYKGNQKVIGTILFKSNSIQRKFDSEVVWKEIEMGNSIQNRDTILTTEGSQAKLRLLDGTEIMIAENSMIFIDYLDNRANLEISVGGLQVTRRPENKANPSSLGIRSGDGVLKLVEGIVNVEKKKNQKNLEYAVLSGSIKADPSNPILLYPKKSLEGFEKLFPISASLQTTEGIQSTPVSSSSGNTGSSSSSYSNNNTSGSASTSNSSSKTNPSSSRNSSDPINDPNDGKYDNGNPNYRTSTGSNGNSNSNSNSGNPAGNGQNGLNTKSGLKLEKTSSGNSSTQSENKNGNNQNNGSESSRTGYDPGDYLKKQKYEQNKIQEKSDPSAPKSKTGTSKSESPTENKSGSSTYQEVKKPKPPRELTPEEIQKQEKEKRRREREDQEQREFLRM</sequence>
<dbReference type="KEGG" id="laj:A0128_06175"/>
<evidence type="ECO:0000256" key="2">
    <source>
        <dbReference type="SAM" id="Phobius"/>
    </source>
</evidence>
<accession>A0A1D7UV38</accession>
<feature type="compositionally biased region" description="Low complexity" evidence="1">
    <location>
        <begin position="215"/>
        <end position="255"/>
    </location>
</feature>
<feature type="compositionally biased region" description="Polar residues" evidence="1">
    <location>
        <begin position="365"/>
        <end position="387"/>
    </location>
</feature>
<dbReference type="Proteomes" id="UP000094197">
    <property type="component" value="Chromosome 1"/>
</dbReference>
<feature type="compositionally biased region" description="Polar residues" evidence="1">
    <location>
        <begin position="205"/>
        <end position="214"/>
    </location>
</feature>
<name>A0A1D7UV38_9LEPT</name>
<feature type="compositionally biased region" description="Basic and acidic residues" evidence="1">
    <location>
        <begin position="343"/>
        <end position="360"/>
    </location>
</feature>
<dbReference type="AlphaFoldDB" id="A0A1D7UV38"/>
<feature type="compositionally biased region" description="Basic and acidic residues" evidence="1">
    <location>
        <begin position="388"/>
        <end position="426"/>
    </location>
</feature>
<dbReference type="Pfam" id="PF04773">
    <property type="entry name" value="FecR"/>
    <property type="match status" value="1"/>
</dbReference>
<keyword evidence="2" id="KW-0812">Transmembrane</keyword>
<proteinExistence type="predicted"/>
<evidence type="ECO:0000313" key="4">
    <source>
        <dbReference type="EMBL" id="AOP33469.1"/>
    </source>
</evidence>
<gene>
    <name evidence="4" type="ORF">A0128_06175</name>
</gene>
<evidence type="ECO:0000256" key="1">
    <source>
        <dbReference type="SAM" id="MobiDB-lite"/>
    </source>
</evidence>
<organism evidence="4 5">
    <name type="scientific">Leptospira tipperaryensis</name>
    <dbReference type="NCBI Taxonomy" id="2564040"/>
    <lineage>
        <taxon>Bacteria</taxon>
        <taxon>Pseudomonadati</taxon>
        <taxon>Spirochaetota</taxon>
        <taxon>Spirochaetia</taxon>
        <taxon>Leptospirales</taxon>
        <taxon>Leptospiraceae</taxon>
        <taxon>Leptospira</taxon>
    </lineage>
</organism>
<dbReference type="EMBL" id="CP015217">
    <property type="protein sequence ID" value="AOP33469.1"/>
    <property type="molecule type" value="Genomic_DNA"/>
</dbReference>
<feature type="region of interest" description="Disordered" evidence="1">
    <location>
        <begin position="205"/>
        <end position="426"/>
    </location>
</feature>
<feature type="compositionally biased region" description="Low complexity" evidence="1">
    <location>
        <begin position="276"/>
        <end position="299"/>
    </location>
</feature>
<dbReference type="RefSeq" id="WP_069606706.1">
    <property type="nucleotide sequence ID" value="NZ_CP015217.1"/>
</dbReference>
<reference evidence="4 5" key="1">
    <citation type="submission" date="2016-04" db="EMBL/GenBank/DDBJ databases">
        <title>Complete genome seqeunce of Leptospira alstonii serovar Room22.</title>
        <authorList>
            <person name="Nally J.E."/>
            <person name="Bayles D.O."/>
            <person name="Hurley D."/>
            <person name="Fanning S."/>
            <person name="McMahon B.J."/>
            <person name="Arent Z."/>
        </authorList>
    </citation>
    <scope>NUCLEOTIDE SEQUENCE [LARGE SCALE GENOMIC DNA]</scope>
    <source>
        <strain evidence="4 5">GWTS #1</strain>
    </source>
</reference>
<keyword evidence="2" id="KW-1133">Transmembrane helix</keyword>
<dbReference type="InterPro" id="IPR006860">
    <property type="entry name" value="FecR"/>
</dbReference>
<feature type="domain" description="FecR protein" evidence="3">
    <location>
        <begin position="77"/>
        <end position="175"/>
    </location>
</feature>
<evidence type="ECO:0000259" key="3">
    <source>
        <dbReference type="Pfam" id="PF04773"/>
    </source>
</evidence>
<feature type="compositionally biased region" description="Low complexity" evidence="1">
    <location>
        <begin position="319"/>
        <end position="335"/>
    </location>
</feature>